<keyword evidence="3" id="KW-1185">Reference proteome</keyword>
<dbReference type="Proteomes" id="UP000019116">
    <property type="component" value="Chromosome 2A"/>
</dbReference>
<dbReference type="AlphaFoldDB" id="A0A3B6B943"/>
<feature type="domain" description="F-box/LRR-repeat protein 15/At3g58940/PEG3-like LRR" evidence="1">
    <location>
        <begin position="182"/>
        <end position="282"/>
    </location>
</feature>
<dbReference type="Gene3D" id="3.80.10.10">
    <property type="entry name" value="Ribonuclease Inhibitor"/>
    <property type="match status" value="1"/>
</dbReference>
<sequence>MEQNNVRHRCKPQEEDRLGALTDDILLSILGSVDLATAARTSALSTRWRSLPWLLPDLNLHVRDFLPAPCPDYPVAAGQQIYFYSQIPAQHIDEAMASLTRAARSFLRIKGSSRVSRMSLEIYLIGNYSHDIGPLVRDAIDNGMIKELDLTIADDKDYDCKGGDMLRKARDVDGFFSAYPNILPCLTRLQLYNLRFAEGDIHNVLFDCCKQLQHLSLEHCDVGDCSVWQVDSPNSVLRVLEVRYSYLKRLEVLCLPKLELLSWEAWMHCEPPLHFGYVPSLKELFLVCGADLEHKGFSLSQLLDGATEIHTLTLNFQGEKECFVDFFLDLSVDQLWILPESKQLRAAFSNLRKLSIHGIYVEFDLLWTINLLEAAPSVEIFDIEVFEHPCLVLYWERVGIQRVKPSWKVAGFTSCNKWKLRELHVTNFSPLMEQHMLFVREVMDRAPNLKTVILKEDDEPCKDCEAMDALPNLVGGLFPRTKNEQETIAQQLRDNMVGSSSLKIIFKSIVSAVVF</sequence>
<reference evidence="2" key="1">
    <citation type="submission" date="2018-08" db="EMBL/GenBank/DDBJ databases">
        <authorList>
            <person name="Rossello M."/>
        </authorList>
    </citation>
    <scope>NUCLEOTIDE SEQUENCE [LARGE SCALE GENOMIC DNA]</scope>
    <source>
        <strain evidence="2">cv. Chinese Spring</strain>
    </source>
</reference>
<gene>
    <name evidence="2" type="primary">LOC123191083</name>
</gene>
<dbReference type="InterPro" id="IPR032675">
    <property type="entry name" value="LRR_dom_sf"/>
</dbReference>
<dbReference type="InterPro" id="IPR055411">
    <property type="entry name" value="LRR_FXL15/At3g58940/PEG3-like"/>
</dbReference>
<dbReference type="Gramene" id="TraesCS2A03G1302600.1">
    <property type="protein sequence ID" value="TraesCS2A03G1302600.1.CDS"/>
    <property type="gene ID" value="TraesCS2A03G1302600"/>
</dbReference>
<name>A0A3B6B943_WHEAT</name>
<dbReference type="Gramene" id="TraesCS2A02G586000.1">
    <property type="protein sequence ID" value="TraesCS2A02G586000.1"/>
    <property type="gene ID" value="TraesCS2A02G586000"/>
</dbReference>
<evidence type="ECO:0000313" key="2">
    <source>
        <dbReference type="EnsemblPlants" id="TraesCS2A02G586000.1"/>
    </source>
</evidence>
<accession>A0A3B6B943</accession>
<dbReference type="OrthoDB" id="595750at2759"/>
<dbReference type="InterPro" id="IPR036047">
    <property type="entry name" value="F-box-like_dom_sf"/>
</dbReference>
<dbReference type="PANTHER" id="PTHR35545:SF8">
    <property type="entry name" value="F-BOX DOMAIN-CONTAINING PROTEIN"/>
    <property type="match status" value="1"/>
</dbReference>
<proteinExistence type="predicted"/>
<reference evidence="2" key="2">
    <citation type="submission" date="2018-10" db="UniProtKB">
        <authorList>
            <consortium name="EnsemblPlants"/>
        </authorList>
    </citation>
    <scope>IDENTIFICATION</scope>
</reference>
<evidence type="ECO:0000259" key="1">
    <source>
        <dbReference type="Pfam" id="PF24758"/>
    </source>
</evidence>
<evidence type="ECO:0000313" key="3">
    <source>
        <dbReference type="Proteomes" id="UP000019116"/>
    </source>
</evidence>
<dbReference type="Pfam" id="PF24758">
    <property type="entry name" value="LRR_At5g56370"/>
    <property type="match status" value="1"/>
</dbReference>
<dbReference type="PANTHER" id="PTHR35545">
    <property type="entry name" value="F-BOX DOMAIN-CONTAINING PROTEIN"/>
    <property type="match status" value="1"/>
</dbReference>
<dbReference type="SUPFAM" id="SSF81383">
    <property type="entry name" value="F-box domain"/>
    <property type="match status" value="1"/>
</dbReference>
<protein>
    <recommendedName>
        <fullName evidence="1">F-box/LRR-repeat protein 15/At3g58940/PEG3-like LRR domain-containing protein</fullName>
    </recommendedName>
</protein>
<organism evidence="2">
    <name type="scientific">Triticum aestivum</name>
    <name type="common">Wheat</name>
    <dbReference type="NCBI Taxonomy" id="4565"/>
    <lineage>
        <taxon>Eukaryota</taxon>
        <taxon>Viridiplantae</taxon>
        <taxon>Streptophyta</taxon>
        <taxon>Embryophyta</taxon>
        <taxon>Tracheophyta</taxon>
        <taxon>Spermatophyta</taxon>
        <taxon>Magnoliopsida</taxon>
        <taxon>Liliopsida</taxon>
        <taxon>Poales</taxon>
        <taxon>Poaceae</taxon>
        <taxon>BOP clade</taxon>
        <taxon>Pooideae</taxon>
        <taxon>Triticodae</taxon>
        <taxon>Triticeae</taxon>
        <taxon>Triticinae</taxon>
        <taxon>Triticum</taxon>
    </lineage>
</organism>
<dbReference type="SUPFAM" id="SSF52047">
    <property type="entry name" value="RNI-like"/>
    <property type="match status" value="1"/>
</dbReference>
<dbReference type="EnsemblPlants" id="TraesCS2A02G586000.1">
    <property type="protein sequence ID" value="TraesCS2A02G586000.1"/>
    <property type="gene ID" value="TraesCS2A02G586000"/>
</dbReference>